<feature type="compositionally biased region" description="Low complexity" evidence="1">
    <location>
        <begin position="51"/>
        <end position="67"/>
    </location>
</feature>
<name>A0AAD8VXW0_LOLMU</name>
<sequence>MTALTATATKDTTHQFGLHQQLRSHRYTEREDAPGRVAYQRRGRTRKENHGSATAAGHTTATPVSSSSRRRFLLVTSWEEVLAIDASDELESPSDEWSLGSSSSSVNGSCVCALARALASFFAAASSAASSASSRVHLVGVALPRRFGAPF</sequence>
<feature type="compositionally biased region" description="Low complexity" evidence="1">
    <location>
        <begin position="1"/>
        <end position="10"/>
    </location>
</feature>
<proteinExistence type="predicted"/>
<accession>A0AAD8VXW0</accession>
<dbReference type="EMBL" id="JAUUTY010000005">
    <property type="protein sequence ID" value="KAK1626359.1"/>
    <property type="molecule type" value="Genomic_DNA"/>
</dbReference>
<dbReference type="AlphaFoldDB" id="A0AAD8VXW0"/>
<evidence type="ECO:0000313" key="2">
    <source>
        <dbReference type="EMBL" id="KAK1626359.1"/>
    </source>
</evidence>
<organism evidence="2 3">
    <name type="scientific">Lolium multiflorum</name>
    <name type="common">Italian ryegrass</name>
    <name type="synonym">Lolium perenne subsp. multiflorum</name>
    <dbReference type="NCBI Taxonomy" id="4521"/>
    <lineage>
        <taxon>Eukaryota</taxon>
        <taxon>Viridiplantae</taxon>
        <taxon>Streptophyta</taxon>
        <taxon>Embryophyta</taxon>
        <taxon>Tracheophyta</taxon>
        <taxon>Spermatophyta</taxon>
        <taxon>Magnoliopsida</taxon>
        <taxon>Liliopsida</taxon>
        <taxon>Poales</taxon>
        <taxon>Poaceae</taxon>
        <taxon>BOP clade</taxon>
        <taxon>Pooideae</taxon>
        <taxon>Poodae</taxon>
        <taxon>Poeae</taxon>
        <taxon>Poeae Chloroplast Group 2 (Poeae type)</taxon>
        <taxon>Loliodinae</taxon>
        <taxon>Loliinae</taxon>
        <taxon>Lolium</taxon>
    </lineage>
</organism>
<feature type="region of interest" description="Disordered" evidence="1">
    <location>
        <begin position="1"/>
        <end position="68"/>
    </location>
</feature>
<evidence type="ECO:0000256" key="1">
    <source>
        <dbReference type="SAM" id="MobiDB-lite"/>
    </source>
</evidence>
<protein>
    <submittedName>
        <fullName evidence="2">Uncharacterized protein</fullName>
    </submittedName>
</protein>
<evidence type="ECO:0000313" key="3">
    <source>
        <dbReference type="Proteomes" id="UP001231189"/>
    </source>
</evidence>
<comment type="caution">
    <text evidence="2">The sequence shown here is derived from an EMBL/GenBank/DDBJ whole genome shotgun (WGS) entry which is preliminary data.</text>
</comment>
<keyword evidence="3" id="KW-1185">Reference proteome</keyword>
<gene>
    <name evidence="2" type="ORF">QYE76_000674</name>
</gene>
<reference evidence="2" key="1">
    <citation type="submission" date="2023-07" db="EMBL/GenBank/DDBJ databases">
        <title>A chromosome-level genome assembly of Lolium multiflorum.</title>
        <authorList>
            <person name="Chen Y."/>
            <person name="Copetti D."/>
            <person name="Kolliker R."/>
            <person name="Studer B."/>
        </authorList>
    </citation>
    <scope>NUCLEOTIDE SEQUENCE</scope>
    <source>
        <strain evidence="2">02402/16</strain>
        <tissue evidence="2">Leaf</tissue>
    </source>
</reference>
<dbReference type="Proteomes" id="UP001231189">
    <property type="component" value="Unassembled WGS sequence"/>
</dbReference>